<keyword evidence="1" id="KW-1133">Transmembrane helix</keyword>
<keyword evidence="2" id="KW-1185">Reference proteome</keyword>
<sequence length="160" mass="18161">MYFQTLVVFRNTPPSSETKSSRRKDLSGLPILVFLSFGQLFSVYWLYGSLGYLAHPTSHCPQTHVLLVFSSLSTGRWQLFQVKKSAKPASQLQLVLDWLLKPLRQLLLFIKALPSIARNITGSITCQFHSRQTCGGGRERQRLDLYSPGMLQRPIRVHGT</sequence>
<evidence type="ECO:0000313" key="2">
    <source>
        <dbReference type="Proteomes" id="UP000515153"/>
    </source>
</evidence>
<feature type="transmembrane region" description="Helical" evidence="1">
    <location>
        <begin position="29"/>
        <end position="47"/>
    </location>
</feature>
<dbReference type="RefSeq" id="XP_030976108.1">
    <property type="nucleotide sequence ID" value="XM_031132362.1"/>
</dbReference>
<evidence type="ECO:0000256" key="1">
    <source>
        <dbReference type="SAM" id="Phobius"/>
    </source>
</evidence>
<dbReference type="GeneID" id="41967265"/>
<gene>
    <name evidence="3" type="ORF">PgNI_12412</name>
</gene>
<keyword evidence="1" id="KW-0812">Transmembrane</keyword>
<name>A0A6P8AMI3_PYRGI</name>
<reference evidence="3" key="2">
    <citation type="submission" date="2019-10" db="EMBL/GenBank/DDBJ databases">
        <authorList>
            <consortium name="NCBI Genome Project"/>
        </authorList>
    </citation>
    <scope>NUCLEOTIDE SEQUENCE</scope>
    <source>
        <strain evidence="3">NI907</strain>
    </source>
</reference>
<accession>A0A6P8AMI3</accession>
<protein>
    <submittedName>
        <fullName evidence="3">Uncharacterized protein</fullName>
    </submittedName>
</protein>
<organism evidence="2 3">
    <name type="scientific">Pyricularia grisea</name>
    <name type="common">Crabgrass-specific blast fungus</name>
    <name type="synonym">Magnaporthe grisea</name>
    <dbReference type="NCBI Taxonomy" id="148305"/>
    <lineage>
        <taxon>Eukaryota</taxon>
        <taxon>Fungi</taxon>
        <taxon>Dikarya</taxon>
        <taxon>Ascomycota</taxon>
        <taxon>Pezizomycotina</taxon>
        <taxon>Sordariomycetes</taxon>
        <taxon>Sordariomycetidae</taxon>
        <taxon>Magnaporthales</taxon>
        <taxon>Pyriculariaceae</taxon>
        <taxon>Pyricularia</taxon>
    </lineage>
</organism>
<dbReference type="Proteomes" id="UP000515153">
    <property type="component" value="Unplaced"/>
</dbReference>
<dbReference type="AlphaFoldDB" id="A0A6P8AMI3"/>
<reference evidence="3" key="1">
    <citation type="journal article" date="2019" name="Mol. Biol. Evol.">
        <title>Blast fungal genomes show frequent chromosomal changes, gene gains and losses, and effector gene turnover.</title>
        <authorList>
            <person name="Gomez Luciano L.B."/>
            <person name="Jason Tsai I."/>
            <person name="Chuma I."/>
            <person name="Tosa Y."/>
            <person name="Chen Y.H."/>
            <person name="Li J.Y."/>
            <person name="Li M.Y."/>
            <person name="Jade Lu M.Y."/>
            <person name="Nakayashiki H."/>
            <person name="Li W.H."/>
        </authorList>
    </citation>
    <scope>NUCLEOTIDE SEQUENCE</scope>
    <source>
        <strain evidence="3">NI907</strain>
    </source>
</reference>
<evidence type="ECO:0000313" key="3">
    <source>
        <dbReference type="RefSeq" id="XP_030976108.1"/>
    </source>
</evidence>
<reference evidence="3" key="3">
    <citation type="submission" date="2025-08" db="UniProtKB">
        <authorList>
            <consortium name="RefSeq"/>
        </authorList>
    </citation>
    <scope>IDENTIFICATION</scope>
    <source>
        <strain evidence="3">NI907</strain>
    </source>
</reference>
<keyword evidence="1" id="KW-0472">Membrane</keyword>
<proteinExistence type="predicted"/>